<name>A0A671NQU3_9TELE</name>
<feature type="region of interest" description="Disordered" evidence="1">
    <location>
        <begin position="63"/>
        <end position="86"/>
    </location>
</feature>
<protein>
    <submittedName>
        <fullName evidence="2">Uncharacterized protein</fullName>
    </submittedName>
</protein>
<keyword evidence="3" id="KW-1185">Reference proteome</keyword>
<sequence>MSNNRFCSPSFSAVLYINTEPATLSYSSTCFQTREKETERGIHSDPDQTWICTGHLQSRKKNSLLTTKANKRAEKTNGGIKSSLKT</sequence>
<evidence type="ECO:0000313" key="2">
    <source>
        <dbReference type="Ensembl" id="ENSSANP00000045819.1"/>
    </source>
</evidence>
<evidence type="ECO:0000256" key="1">
    <source>
        <dbReference type="SAM" id="MobiDB-lite"/>
    </source>
</evidence>
<dbReference type="Ensembl" id="ENSSANT00000048748.1">
    <property type="protein sequence ID" value="ENSSANP00000045819.1"/>
    <property type="gene ID" value="ENSSANG00000023175.1"/>
</dbReference>
<dbReference type="AlphaFoldDB" id="A0A671NQU3"/>
<reference evidence="2" key="2">
    <citation type="submission" date="2025-09" db="UniProtKB">
        <authorList>
            <consortium name="Ensembl"/>
        </authorList>
    </citation>
    <scope>IDENTIFICATION</scope>
</reference>
<dbReference type="Proteomes" id="UP000472260">
    <property type="component" value="Unassembled WGS sequence"/>
</dbReference>
<organism evidence="2 3">
    <name type="scientific">Sinocyclocheilus anshuiensis</name>
    <dbReference type="NCBI Taxonomy" id="1608454"/>
    <lineage>
        <taxon>Eukaryota</taxon>
        <taxon>Metazoa</taxon>
        <taxon>Chordata</taxon>
        <taxon>Craniata</taxon>
        <taxon>Vertebrata</taxon>
        <taxon>Euteleostomi</taxon>
        <taxon>Actinopterygii</taxon>
        <taxon>Neopterygii</taxon>
        <taxon>Teleostei</taxon>
        <taxon>Ostariophysi</taxon>
        <taxon>Cypriniformes</taxon>
        <taxon>Cyprinidae</taxon>
        <taxon>Cyprininae</taxon>
        <taxon>Sinocyclocheilus</taxon>
    </lineage>
</organism>
<accession>A0A671NQU3</accession>
<proteinExistence type="predicted"/>
<reference evidence="2" key="1">
    <citation type="submission" date="2025-08" db="UniProtKB">
        <authorList>
            <consortium name="Ensembl"/>
        </authorList>
    </citation>
    <scope>IDENTIFICATION</scope>
</reference>
<evidence type="ECO:0000313" key="3">
    <source>
        <dbReference type="Proteomes" id="UP000472260"/>
    </source>
</evidence>